<dbReference type="Gene3D" id="1.10.510.10">
    <property type="entry name" value="Transferase(Phosphotransferase) domain 1"/>
    <property type="match status" value="1"/>
</dbReference>
<dbReference type="InterPro" id="IPR017441">
    <property type="entry name" value="Protein_kinase_ATP_BS"/>
</dbReference>
<reference evidence="8" key="1">
    <citation type="submission" date="2022-12" db="EMBL/GenBank/DDBJ databases">
        <authorList>
            <person name="Webb A."/>
        </authorList>
    </citation>
    <scope>NUCLEOTIDE SEQUENCE</scope>
    <source>
        <strain evidence="8">Hp1</strain>
    </source>
</reference>
<accession>A0AAV0TQU9</accession>
<dbReference type="InterPro" id="IPR008271">
    <property type="entry name" value="Ser/Thr_kinase_AS"/>
</dbReference>
<dbReference type="SUPFAM" id="SSF56112">
    <property type="entry name" value="Protein kinase-like (PK-like)"/>
    <property type="match status" value="1"/>
</dbReference>
<keyword evidence="9" id="KW-1185">Reference proteome</keyword>
<keyword evidence="1" id="KW-0808">Transferase</keyword>
<dbReference type="GO" id="GO:0005524">
    <property type="term" value="F:ATP binding"/>
    <property type="evidence" value="ECO:0007669"/>
    <property type="project" value="UniProtKB-UniRule"/>
</dbReference>
<feature type="binding site" evidence="5">
    <location>
        <position position="377"/>
    </location>
    <ligand>
        <name>ATP</name>
        <dbReference type="ChEBI" id="CHEBI:30616"/>
    </ligand>
</feature>
<evidence type="ECO:0000313" key="9">
    <source>
        <dbReference type="Proteomes" id="UP001162031"/>
    </source>
</evidence>
<dbReference type="SUPFAM" id="SSF81321">
    <property type="entry name" value="Family A G protein-coupled receptor-like"/>
    <property type="match status" value="1"/>
</dbReference>
<dbReference type="Proteomes" id="UP001162031">
    <property type="component" value="Unassembled WGS sequence"/>
</dbReference>
<dbReference type="InterPro" id="IPR011009">
    <property type="entry name" value="Kinase-like_dom_sf"/>
</dbReference>
<feature type="transmembrane region" description="Helical" evidence="6">
    <location>
        <begin position="104"/>
        <end position="122"/>
    </location>
</feature>
<dbReference type="Pfam" id="PF00069">
    <property type="entry name" value="Pkinase"/>
    <property type="match status" value="1"/>
</dbReference>
<name>A0AAV0TQU9_HYABA</name>
<evidence type="ECO:0000256" key="6">
    <source>
        <dbReference type="SAM" id="Phobius"/>
    </source>
</evidence>
<sequence>MTPVDSSNSKNTTLVDVWYPVHWVCLAVAAVSSLYLLLHSVTFHRLKRRMADLLLCGIAVADLAFVGSEAIKQLLHTSYVARYRQKQHEDGGGGGDPSYDTSDFLLTLVGRASFFMSLYWIANLSLLMRRGSFEALRTKKSLLLSSLASLVYGCMHAVLLVLASSRDRKHMALAYTTTAVLLLSVQTTPLLLLVTNLWAVKTSRLVASTHGRNAIRRLVAYCVTAAVCTLPSALVLVFSQHLVPLGAVAETLNYVVPVANALLFGTSLSCCCHAAETERTTLPSLDKKRSNNDTLLSSIDISAGVDSVDGNGVVIPDSTNETVCTTNGMSLGYKDGIVLAGGPFAEMETEGLAVMIGEGSSAEVYKAQWLGITVALKCLRVQAKRSRSSEADLYMTHLAELHTEFLEEAVLAAQLRHPNITLFIKMGTYKGSLCLVNEYCARGSLRDVLRANPFLEWNTKVRLAFEAAKGLAFMHNCEPIYLHRDLKASNILVTADWTAKIADFGISRIATDYTVQKNHLSHKCSLQSLQSIDESDIMADGAASELRTTFAGTWRWNAPEIMRNPNECHFNRETDIYSFGVALWEILTNGAIPFGDVDFDHQVRQLVAAGERPTIPPIYLQRAPPEFVEVMCACWHQRPAKRPKAQDVMLRLGLLSSTLSRVSELFSSPLNTARGTFGDNNYHSMNSNHSCPGLW</sequence>
<dbReference type="PROSITE" id="PS50011">
    <property type="entry name" value="PROTEIN_KINASE_DOM"/>
    <property type="match status" value="1"/>
</dbReference>
<dbReference type="AlphaFoldDB" id="A0AAV0TQU9"/>
<feature type="domain" description="Protein kinase" evidence="7">
    <location>
        <begin position="350"/>
        <end position="655"/>
    </location>
</feature>
<feature type="transmembrane region" description="Helical" evidence="6">
    <location>
        <begin position="218"/>
        <end position="238"/>
    </location>
</feature>
<organism evidence="8 9">
    <name type="scientific">Hyaloperonospora brassicae</name>
    <name type="common">Brassica downy mildew</name>
    <name type="synonym">Peronospora brassicae</name>
    <dbReference type="NCBI Taxonomy" id="162125"/>
    <lineage>
        <taxon>Eukaryota</taxon>
        <taxon>Sar</taxon>
        <taxon>Stramenopiles</taxon>
        <taxon>Oomycota</taxon>
        <taxon>Peronosporomycetes</taxon>
        <taxon>Peronosporales</taxon>
        <taxon>Peronosporaceae</taxon>
        <taxon>Hyaloperonospora</taxon>
    </lineage>
</organism>
<proteinExistence type="predicted"/>
<keyword evidence="6" id="KW-0472">Membrane</keyword>
<feature type="transmembrane region" description="Helical" evidence="6">
    <location>
        <begin position="175"/>
        <end position="198"/>
    </location>
</feature>
<dbReference type="PANTHER" id="PTHR44329">
    <property type="entry name" value="SERINE/THREONINE-PROTEIN KINASE TNNI3K-RELATED"/>
    <property type="match status" value="1"/>
</dbReference>
<evidence type="ECO:0000259" key="7">
    <source>
        <dbReference type="PROSITE" id="PS50011"/>
    </source>
</evidence>
<gene>
    <name evidence="8" type="ORF">HBR001_LOCUS3635</name>
</gene>
<dbReference type="PROSITE" id="PS00108">
    <property type="entry name" value="PROTEIN_KINASE_ST"/>
    <property type="match status" value="1"/>
</dbReference>
<evidence type="ECO:0000256" key="4">
    <source>
        <dbReference type="ARBA" id="ARBA00022840"/>
    </source>
</evidence>
<dbReference type="InterPro" id="IPR000719">
    <property type="entry name" value="Prot_kinase_dom"/>
</dbReference>
<evidence type="ECO:0000256" key="2">
    <source>
        <dbReference type="ARBA" id="ARBA00022741"/>
    </source>
</evidence>
<keyword evidence="6" id="KW-1133">Transmembrane helix</keyword>
<dbReference type="CDD" id="cd13999">
    <property type="entry name" value="STKc_MAP3K-like"/>
    <property type="match status" value="1"/>
</dbReference>
<dbReference type="InterPro" id="IPR051681">
    <property type="entry name" value="Ser/Thr_Kinases-Pseudokinases"/>
</dbReference>
<dbReference type="GO" id="GO:0004674">
    <property type="term" value="F:protein serine/threonine kinase activity"/>
    <property type="evidence" value="ECO:0007669"/>
    <property type="project" value="TreeGrafter"/>
</dbReference>
<dbReference type="SMART" id="SM00220">
    <property type="entry name" value="S_TKc"/>
    <property type="match status" value="1"/>
</dbReference>
<dbReference type="EMBL" id="CANTFL010000608">
    <property type="protein sequence ID" value="CAI5725575.1"/>
    <property type="molecule type" value="Genomic_DNA"/>
</dbReference>
<keyword evidence="4 5" id="KW-0067">ATP-binding</keyword>
<comment type="caution">
    <text evidence="8">The sequence shown here is derived from an EMBL/GenBank/DDBJ whole genome shotgun (WGS) entry which is preliminary data.</text>
</comment>
<evidence type="ECO:0000313" key="8">
    <source>
        <dbReference type="EMBL" id="CAI5725575.1"/>
    </source>
</evidence>
<evidence type="ECO:0000256" key="1">
    <source>
        <dbReference type="ARBA" id="ARBA00022679"/>
    </source>
</evidence>
<dbReference type="PROSITE" id="PS00107">
    <property type="entry name" value="PROTEIN_KINASE_ATP"/>
    <property type="match status" value="1"/>
</dbReference>
<feature type="transmembrane region" description="Helical" evidence="6">
    <location>
        <begin position="50"/>
        <end position="68"/>
    </location>
</feature>
<dbReference type="PANTHER" id="PTHR44329:SF288">
    <property type="entry name" value="MITOGEN-ACTIVATED PROTEIN KINASE KINASE KINASE 20"/>
    <property type="match status" value="1"/>
</dbReference>
<evidence type="ECO:0000256" key="5">
    <source>
        <dbReference type="PROSITE-ProRule" id="PRU10141"/>
    </source>
</evidence>
<feature type="transmembrane region" description="Helical" evidence="6">
    <location>
        <begin position="142"/>
        <end position="163"/>
    </location>
</feature>
<feature type="transmembrane region" description="Helical" evidence="6">
    <location>
        <begin position="20"/>
        <end position="38"/>
    </location>
</feature>
<keyword evidence="2 5" id="KW-0547">Nucleotide-binding</keyword>
<keyword evidence="6" id="KW-0812">Transmembrane</keyword>
<evidence type="ECO:0000256" key="3">
    <source>
        <dbReference type="ARBA" id="ARBA00022777"/>
    </source>
</evidence>
<protein>
    <recommendedName>
        <fullName evidence="7">Protein kinase domain-containing protein</fullName>
    </recommendedName>
</protein>
<keyword evidence="3" id="KW-0418">Kinase</keyword>